<dbReference type="GO" id="GO:0009451">
    <property type="term" value="P:RNA modification"/>
    <property type="evidence" value="ECO:0007669"/>
    <property type="project" value="InterPro"/>
</dbReference>
<dbReference type="PANTHER" id="PTHR47926">
    <property type="entry name" value="PENTATRICOPEPTIDE REPEAT-CONTAINING PROTEIN"/>
    <property type="match status" value="1"/>
</dbReference>
<feature type="repeat" description="PPR" evidence="3">
    <location>
        <begin position="88"/>
        <end position="118"/>
    </location>
</feature>
<proteinExistence type="inferred from homology"/>
<feature type="repeat" description="PPR" evidence="3">
    <location>
        <begin position="189"/>
        <end position="219"/>
    </location>
</feature>
<dbReference type="PANTHER" id="PTHR47926:SF533">
    <property type="entry name" value="DYW DOMAIN-CONTAINING PROTEIN"/>
    <property type="match status" value="1"/>
</dbReference>
<dbReference type="Pfam" id="PF01535">
    <property type="entry name" value="PPR"/>
    <property type="match status" value="2"/>
</dbReference>
<dbReference type="NCBIfam" id="TIGR00756">
    <property type="entry name" value="PPR"/>
    <property type="match status" value="5"/>
</dbReference>
<dbReference type="PROSITE" id="PS51375">
    <property type="entry name" value="PPR"/>
    <property type="match status" value="6"/>
</dbReference>
<evidence type="ECO:0000256" key="3">
    <source>
        <dbReference type="PROSITE-ProRule" id="PRU00708"/>
    </source>
</evidence>
<evidence type="ECO:0000313" key="6">
    <source>
        <dbReference type="Proteomes" id="UP000245207"/>
    </source>
</evidence>
<dbReference type="EMBL" id="PKPP01000022">
    <property type="protein sequence ID" value="PWA99371.1"/>
    <property type="molecule type" value="Genomic_DNA"/>
</dbReference>
<dbReference type="InterPro" id="IPR011990">
    <property type="entry name" value="TPR-like_helical_dom_sf"/>
</dbReference>
<dbReference type="Pfam" id="PF14432">
    <property type="entry name" value="DYW_deaminase"/>
    <property type="match status" value="1"/>
</dbReference>
<dbReference type="FunFam" id="1.25.40.10:FF:000344">
    <property type="entry name" value="Pentatricopeptide repeat-containing protein"/>
    <property type="match status" value="2"/>
</dbReference>
<evidence type="ECO:0000313" key="5">
    <source>
        <dbReference type="EMBL" id="PWA99371.1"/>
    </source>
</evidence>
<dbReference type="InterPro" id="IPR046848">
    <property type="entry name" value="E_motif"/>
</dbReference>
<gene>
    <name evidence="5" type="ORF">CTI12_AA009120</name>
</gene>
<comment type="similarity">
    <text evidence="1">Belongs to the PPR family. PCMP-H subfamily.</text>
</comment>
<dbReference type="Pfam" id="PF20430">
    <property type="entry name" value="Eplus_motif"/>
    <property type="match status" value="1"/>
</dbReference>
<dbReference type="InterPro" id="IPR002885">
    <property type="entry name" value="PPR_rpt"/>
</dbReference>
<organism evidence="5 6">
    <name type="scientific">Artemisia annua</name>
    <name type="common">Sweet wormwood</name>
    <dbReference type="NCBI Taxonomy" id="35608"/>
    <lineage>
        <taxon>Eukaryota</taxon>
        <taxon>Viridiplantae</taxon>
        <taxon>Streptophyta</taxon>
        <taxon>Embryophyta</taxon>
        <taxon>Tracheophyta</taxon>
        <taxon>Spermatophyta</taxon>
        <taxon>Magnoliopsida</taxon>
        <taxon>eudicotyledons</taxon>
        <taxon>Gunneridae</taxon>
        <taxon>Pentapetalae</taxon>
        <taxon>asterids</taxon>
        <taxon>campanulids</taxon>
        <taxon>Asterales</taxon>
        <taxon>Asteraceae</taxon>
        <taxon>Asteroideae</taxon>
        <taxon>Anthemideae</taxon>
        <taxon>Artemisiinae</taxon>
        <taxon>Artemisia</taxon>
    </lineage>
</organism>
<accession>A0A2U1QN03</accession>
<protein>
    <submittedName>
        <fullName evidence="5">Tetratricopeptide-like helical domain, DYW domain protein</fullName>
    </submittedName>
</protein>
<dbReference type="SUPFAM" id="SSF48452">
    <property type="entry name" value="TPR-like"/>
    <property type="match status" value="1"/>
</dbReference>
<dbReference type="Proteomes" id="UP000245207">
    <property type="component" value="Unassembled WGS sequence"/>
</dbReference>
<dbReference type="AlphaFoldDB" id="A0A2U1QN03"/>
<sequence length="695" mass="78005">MNPKYKLKEAIDTLLKQKHANTQTYTQLILECIQQNDTHQAKRLQTHMDQNHYEPTSTFIYNRLLDLNAKTGSLIDARKLFDKMAVKDVYSYNAMLKSYAKAGCLDGLHGFFKDMQRRDGVSYNIVIAGLGKGGWAKEALEVFVEMVREGVEVTGYSYVSVLNVCSRVLDLRRGKEVHGKVVVCGLMRNAFVCNALCDLYAKCGEIDAARLLFDRMGNRNVVSWNLMISGYLKNGLVEKCLELFSEMKVSGLKPDMVTVSNVLGAFFQMGRIDEARKLFAGVGEKDVISWTTMIVGHVQNGKEEDALVLFSEMLRENVRPDKFTISSVVSSCARLASLYYGQAIHGKAVHLGVDDDTLVSSALVDMYSKCGEPIEAQNIFNTIPAKTIVSWNSMILGYAQNGKDLEALGLYEAMLKNNMKPDSITFVGVLSACIHEGLTERGEQYFNSMTKQFGITPTSDHYACLINLLGRSGCTKKAADIIKGMPYTPNSLIWSTLLSVSKLNGDIEHAEMAAKHLFDVDPSNAEPYITLSNLYAANGRWKDVAAMRSLMNSKNIKKFAAFSWVEIDGKVYKFVSEDRTHPESEAIYRELNRLIRKLLKDGFTPNKNLVLHDVGDDEKFQSICYHSEKLALVYGLMRKPNGQQPIRIIKNIRVCGDCHLFMKLVSRAIGRTIILRDSNRFHHFAEGSCSCKDLW</sequence>
<dbReference type="InterPro" id="IPR046849">
    <property type="entry name" value="E2_motif"/>
</dbReference>
<dbReference type="Pfam" id="PF13812">
    <property type="entry name" value="PPR_3"/>
    <property type="match status" value="1"/>
</dbReference>
<dbReference type="GO" id="GO:0008270">
    <property type="term" value="F:zinc ion binding"/>
    <property type="evidence" value="ECO:0007669"/>
    <property type="project" value="InterPro"/>
</dbReference>
<keyword evidence="2" id="KW-0677">Repeat</keyword>
<feature type="repeat" description="PPR" evidence="3">
    <location>
        <begin position="119"/>
        <end position="153"/>
    </location>
</feature>
<dbReference type="Pfam" id="PF20431">
    <property type="entry name" value="E_motif"/>
    <property type="match status" value="1"/>
</dbReference>
<evidence type="ECO:0000256" key="1">
    <source>
        <dbReference type="ARBA" id="ARBA00006643"/>
    </source>
</evidence>
<name>A0A2U1QN03_ARTAN</name>
<dbReference type="InterPro" id="IPR046960">
    <property type="entry name" value="PPR_At4g14850-like_plant"/>
</dbReference>
<keyword evidence="6" id="KW-1185">Reference proteome</keyword>
<feature type="domain" description="DYW" evidence="4">
    <location>
        <begin position="602"/>
        <end position="695"/>
    </location>
</feature>
<dbReference type="Pfam" id="PF13041">
    <property type="entry name" value="PPR_2"/>
    <property type="match status" value="4"/>
</dbReference>
<comment type="caution">
    <text evidence="5">The sequence shown here is derived from an EMBL/GenBank/DDBJ whole genome shotgun (WGS) entry which is preliminary data.</text>
</comment>
<evidence type="ECO:0000259" key="4">
    <source>
        <dbReference type="Pfam" id="PF14432"/>
    </source>
</evidence>
<dbReference type="InterPro" id="IPR032867">
    <property type="entry name" value="DYW_dom"/>
</dbReference>
<dbReference type="OrthoDB" id="185373at2759"/>
<reference evidence="5 6" key="1">
    <citation type="journal article" date="2018" name="Mol. Plant">
        <title>The genome of Artemisia annua provides insight into the evolution of Asteraceae family and artemisinin biosynthesis.</title>
        <authorList>
            <person name="Shen Q."/>
            <person name="Zhang L."/>
            <person name="Liao Z."/>
            <person name="Wang S."/>
            <person name="Yan T."/>
            <person name="Shi P."/>
            <person name="Liu M."/>
            <person name="Fu X."/>
            <person name="Pan Q."/>
            <person name="Wang Y."/>
            <person name="Lv Z."/>
            <person name="Lu X."/>
            <person name="Zhang F."/>
            <person name="Jiang W."/>
            <person name="Ma Y."/>
            <person name="Chen M."/>
            <person name="Hao X."/>
            <person name="Li L."/>
            <person name="Tang Y."/>
            <person name="Lv G."/>
            <person name="Zhou Y."/>
            <person name="Sun X."/>
            <person name="Brodelius P.E."/>
            <person name="Rose J.K.C."/>
            <person name="Tang K."/>
        </authorList>
    </citation>
    <scope>NUCLEOTIDE SEQUENCE [LARGE SCALE GENOMIC DNA]</scope>
    <source>
        <strain evidence="6">cv. Huhao1</strain>
        <tissue evidence="5">Leaf</tissue>
    </source>
</reference>
<dbReference type="FunFam" id="1.25.40.10:FF:000366">
    <property type="entry name" value="Pentatricopeptide (PPR) repeat-containing protein"/>
    <property type="match status" value="1"/>
</dbReference>
<feature type="repeat" description="PPR" evidence="3">
    <location>
        <begin position="286"/>
        <end position="320"/>
    </location>
</feature>
<dbReference type="Gene3D" id="1.25.40.10">
    <property type="entry name" value="Tetratricopeptide repeat domain"/>
    <property type="match status" value="5"/>
</dbReference>
<dbReference type="GO" id="GO:0003723">
    <property type="term" value="F:RNA binding"/>
    <property type="evidence" value="ECO:0007669"/>
    <property type="project" value="InterPro"/>
</dbReference>
<feature type="repeat" description="PPR" evidence="3">
    <location>
        <begin position="387"/>
        <end position="421"/>
    </location>
</feature>
<evidence type="ECO:0000256" key="2">
    <source>
        <dbReference type="ARBA" id="ARBA00022737"/>
    </source>
</evidence>
<feature type="repeat" description="PPR" evidence="3">
    <location>
        <begin position="220"/>
        <end position="254"/>
    </location>
</feature>